<dbReference type="EMBL" id="CAJPWZ010003308">
    <property type="protein sequence ID" value="CAG2256536.1"/>
    <property type="molecule type" value="Genomic_DNA"/>
</dbReference>
<dbReference type="OrthoDB" id="6073230at2759"/>
<name>A0A8S3VII8_MYTED</name>
<dbReference type="PANTHER" id="PTHR46534">
    <property type="entry name" value="IGGFC_BINDING DOMAIN-CONTAINING PROTEIN"/>
    <property type="match status" value="1"/>
</dbReference>
<feature type="domain" description="IgGFc-binding protein N-terminal" evidence="1">
    <location>
        <begin position="115"/>
        <end position="349"/>
    </location>
</feature>
<reference evidence="2" key="1">
    <citation type="submission" date="2021-03" db="EMBL/GenBank/DDBJ databases">
        <authorList>
            <person name="Bekaert M."/>
        </authorList>
    </citation>
    <scope>NUCLEOTIDE SEQUENCE</scope>
</reference>
<dbReference type="PANTHER" id="PTHR46534:SF1">
    <property type="entry name" value="IGGFC-BINDING PROTEIN N-TERMINAL DOMAIN-CONTAINING PROTEIN"/>
    <property type="match status" value="1"/>
</dbReference>
<evidence type="ECO:0000313" key="3">
    <source>
        <dbReference type="Proteomes" id="UP000683360"/>
    </source>
</evidence>
<dbReference type="Pfam" id="PF17517">
    <property type="entry name" value="IgGFc_binding"/>
    <property type="match status" value="2"/>
</dbReference>
<keyword evidence="3" id="KW-1185">Reference proteome</keyword>
<gene>
    <name evidence="2" type="ORF">MEDL_67876</name>
</gene>
<evidence type="ECO:0000259" key="1">
    <source>
        <dbReference type="Pfam" id="PF17517"/>
    </source>
</evidence>
<proteinExistence type="predicted"/>
<sequence>METSYIVWILALIFPAKGYYSTSCYYIYRPLLDSTLNQGSYDLTVNSEITSLNISFNNSPVEEIQLCIQNETCCRTSVNFPSNVTSGYIEACMTVNIQFFVSPPQSSRYQARRKDQLGVTYYVVCPYDGFRCSFIIGQVQDEAHITVTFTNNSFTHNRTMEGDEILSASVYSVLNTSSPTVEFSCNCDLTGAHIESDVPVSVFSVIYHNYNYTTILPLAPMESWDKEYSVLSMNNAVIDEEVMIITSTKNTFVKVSGHATVNVPYAGSVIFTRFDQGTTLHVKGSYPLLVLHSGNVNNTDDDLIINMYPPMNNTYTCLDSTNGSVYLYYMFQNGTGSVEFNCTELTNQTNGLTRNDTQLSIDGITYIVSELYGDNKKCQIHTLGKTYGYSLIFDGDSYLLQTMGQRVHVIIEEDYSIPSSLYNTDPNDNTTDSYGVEFIVLQPANATLRLFLSCTDLTNISIYYDEITNQSILCNNTEPSYSVDVISSVSSKLLRIESNFLISVYVIGYFQDGMFGYLALPINILGYEYMVVSYLNYTDINNSQWSSCYIVSVYTNTEIHVFPKPGFGAVYYDGNIVGSEQKIYLNEYETLTLESSTIDVTGMYIKGNKPFQLYCGGYSTTSVFYEQLIPLNAWDYKYVLRDVSDMKDLDCFYRVVSSETDNQIEIEDANGDISNYHVTRADYLDLVPVEQEIRSNLTILVVLICRSFGGDISFSLVPSNKQLTETPQKPIDDNFTSITRTRNILFYRDALLVASHIAAIKINTLACPLTKIGNGLLDTIGCFYGTGNNNSNTAINCECNCDKTPKQSNETLQEKVDQLVKELSIDKTTLSSYKNTKISAADPRPSSRGIGSVAAVILATLIVILLISDIPMLPDSDDPVRESNLTLKRKHDYGKSWLTVKY</sequence>
<comment type="caution">
    <text evidence="2">The sequence shown here is derived from an EMBL/GenBank/DDBJ whole genome shotgun (WGS) entry which is preliminary data.</text>
</comment>
<evidence type="ECO:0000313" key="2">
    <source>
        <dbReference type="EMBL" id="CAG2256536.1"/>
    </source>
</evidence>
<dbReference type="Proteomes" id="UP000683360">
    <property type="component" value="Unassembled WGS sequence"/>
</dbReference>
<feature type="domain" description="IgGFc-binding protein N-terminal" evidence="1">
    <location>
        <begin position="517"/>
        <end position="725"/>
    </location>
</feature>
<accession>A0A8S3VII8</accession>
<dbReference type="InterPro" id="IPR035234">
    <property type="entry name" value="IgGFc-bd_N"/>
</dbReference>
<protein>
    <recommendedName>
        <fullName evidence="1">IgGFc-binding protein N-terminal domain-containing protein</fullName>
    </recommendedName>
</protein>
<dbReference type="AlphaFoldDB" id="A0A8S3VII8"/>
<organism evidence="2 3">
    <name type="scientific">Mytilus edulis</name>
    <name type="common">Blue mussel</name>
    <dbReference type="NCBI Taxonomy" id="6550"/>
    <lineage>
        <taxon>Eukaryota</taxon>
        <taxon>Metazoa</taxon>
        <taxon>Spiralia</taxon>
        <taxon>Lophotrochozoa</taxon>
        <taxon>Mollusca</taxon>
        <taxon>Bivalvia</taxon>
        <taxon>Autobranchia</taxon>
        <taxon>Pteriomorphia</taxon>
        <taxon>Mytilida</taxon>
        <taxon>Mytiloidea</taxon>
        <taxon>Mytilidae</taxon>
        <taxon>Mytilinae</taxon>
        <taxon>Mytilus</taxon>
    </lineage>
</organism>